<dbReference type="PANTHER" id="PTHR11088">
    <property type="entry name" value="TRNA DIMETHYLALLYLTRANSFERASE"/>
    <property type="match status" value="1"/>
</dbReference>
<dbReference type="GO" id="GO:0009691">
    <property type="term" value="P:cytokinin biosynthetic process"/>
    <property type="evidence" value="ECO:0007669"/>
    <property type="project" value="UniProtKB-KW"/>
</dbReference>
<dbReference type="Pfam" id="PF14541">
    <property type="entry name" value="TAXi_C"/>
    <property type="match status" value="1"/>
</dbReference>
<evidence type="ECO:0000256" key="10">
    <source>
        <dbReference type="ARBA" id="ARBA00022946"/>
    </source>
</evidence>
<evidence type="ECO:0000256" key="2">
    <source>
        <dbReference type="ARBA" id="ARBA00005842"/>
    </source>
</evidence>
<keyword evidence="5" id="KW-0934">Plastid</keyword>
<keyword evidence="15" id="KW-0732">Signal</keyword>
<dbReference type="AlphaFoldDB" id="A0A8J4RMI3"/>
<comment type="catalytic activity">
    <reaction evidence="11">
        <text>dimethylallyl diphosphate + ATP = N(6)-(dimethylallyl)adenosine 5'-triphosphate + diphosphate</text>
        <dbReference type="Rhea" id="RHEA:36331"/>
        <dbReference type="ChEBI" id="CHEBI:30616"/>
        <dbReference type="ChEBI" id="CHEBI:33019"/>
        <dbReference type="ChEBI" id="CHEBI:57623"/>
        <dbReference type="ChEBI" id="CHEBI:73532"/>
        <dbReference type="EC" id="2.5.1.112"/>
    </reaction>
</comment>
<dbReference type="EMBL" id="JRKL02000888">
    <property type="protein sequence ID" value="KAF3967502.1"/>
    <property type="molecule type" value="Genomic_DNA"/>
</dbReference>
<dbReference type="FunFam" id="1.10.287.890:FF:000002">
    <property type="entry name" value="Adenylate isopentenyltransferase 5, chloroplastic"/>
    <property type="match status" value="1"/>
</dbReference>
<dbReference type="Proteomes" id="UP000737018">
    <property type="component" value="Unassembled WGS sequence"/>
</dbReference>
<evidence type="ECO:0000259" key="16">
    <source>
        <dbReference type="Pfam" id="PF14541"/>
    </source>
</evidence>
<evidence type="ECO:0000256" key="5">
    <source>
        <dbReference type="ARBA" id="ARBA00022640"/>
    </source>
</evidence>
<keyword evidence="9" id="KW-0067">ATP-binding</keyword>
<keyword evidence="10" id="KW-0809">Transit peptide</keyword>
<dbReference type="GO" id="GO:0052622">
    <property type="term" value="F:ATP/ADP dimethylallyltransferase activity"/>
    <property type="evidence" value="ECO:0007669"/>
    <property type="project" value="UniProtKB-EC"/>
</dbReference>
<dbReference type="InterPro" id="IPR018022">
    <property type="entry name" value="IPT"/>
</dbReference>
<keyword evidence="4" id="KW-0150">Chloroplast</keyword>
<dbReference type="InterPro" id="IPR027417">
    <property type="entry name" value="P-loop_NTPase"/>
</dbReference>
<feature type="chain" id="PRO_5035326402" description="adenylate dimethylallyltransferase (ADP/ATP-dependent)" evidence="15">
    <location>
        <begin position="21"/>
        <end position="681"/>
    </location>
</feature>
<evidence type="ECO:0000256" key="15">
    <source>
        <dbReference type="SAM" id="SignalP"/>
    </source>
</evidence>
<keyword evidence="7" id="KW-0203">Cytokinin biosynthesis</keyword>
<evidence type="ECO:0000256" key="3">
    <source>
        <dbReference type="ARBA" id="ARBA00007447"/>
    </source>
</evidence>
<evidence type="ECO:0000256" key="7">
    <source>
        <dbReference type="ARBA" id="ARBA00022712"/>
    </source>
</evidence>
<dbReference type="GO" id="GO:0005739">
    <property type="term" value="C:mitochondrion"/>
    <property type="evidence" value="ECO:0007669"/>
    <property type="project" value="TreeGrafter"/>
</dbReference>
<protein>
    <recommendedName>
        <fullName evidence="14">adenylate dimethylallyltransferase (ADP/ATP-dependent)</fullName>
        <ecNumber evidence="14">2.5.1.112</ecNumber>
    </recommendedName>
</protein>
<dbReference type="InterPro" id="IPR021109">
    <property type="entry name" value="Peptidase_aspartic_dom_sf"/>
</dbReference>
<dbReference type="Pfam" id="PF01715">
    <property type="entry name" value="IPPT"/>
    <property type="match status" value="2"/>
</dbReference>
<dbReference type="PANTHER" id="PTHR11088:SF59">
    <property type="entry name" value="ADENYLATE ISOPENTENYLTRANSFERASE"/>
    <property type="match status" value="1"/>
</dbReference>
<feature type="domain" description="Xylanase inhibitor C-terminal" evidence="16">
    <location>
        <begin position="623"/>
        <end position="677"/>
    </location>
</feature>
<keyword evidence="19" id="KW-1185">Reference proteome</keyword>
<comment type="similarity">
    <text evidence="2">Belongs to the IPP transferase family.</text>
</comment>
<dbReference type="InterPro" id="IPR032861">
    <property type="entry name" value="TAXi_N"/>
</dbReference>
<dbReference type="Gene3D" id="2.40.70.10">
    <property type="entry name" value="Acid Proteases"/>
    <property type="match status" value="2"/>
</dbReference>
<organism evidence="18 19">
    <name type="scientific">Castanea mollissima</name>
    <name type="common">Chinese chestnut</name>
    <dbReference type="NCBI Taxonomy" id="60419"/>
    <lineage>
        <taxon>Eukaryota</taxon>
        <taxon>Viridiplantae</taxon>
        <taxon>Streptophyta</taxon>
        <taxon>Embryophyta</taxon>
        <taxon>Tracheophyta</taxon>
        <taxon>Spermatophyta</taxon>
        <taxon>Magnoliopsida</taxon>
        <taxon>eudicotyledons</taxon>
        <taxon>Gunneridae</taxon>
        <taxon>Pentapetalae</taxon>
        <taxon>rosids</taxon>
        <taxon>fabids</taxon>
        <taxon>Fagales</taxon>
        <taxon>Fagaceae</taxon>
        <taxon>Castanea</taxon>
    </lineage>
</organism>
<evidence type="ECO:0000256" key="6">
    <source>
        <dbReference type="ARBA" id="ARBA00022679"/>
    </source>
</evidence>
<dbReference type="Gene3D" id="3.40.50.300">
    <property type="entry name" value="P-loop containing nucleotide triphosphate hydrolases"/>
    <property type="match status" value="1"/>
</dbReference>
<dbReference type="EC" id="2.5.1.112" evidence="14"/>
<evidence type="ECO:0000256" key="13">
    <source>
        <dbReference type="ARBA" id="ARBA00055191"/>
    </source>
</evidence>
<evidence type="ECO:0000313" key="18">
    <source>
        <dbReference type="EMBL" id="KAF3967502.1"/>
    </source>
</evidence>
<evidence type="ECO:0000313" key="19">
    <source>
        <dbReference type="Proteomes" id="UP000737018"/>
    </source>
</evidence>
<dbReference type="Gene3D" id="1.10.287.890">
    <property type="entry name" value="Crystal structure of tRNA isopentenylpyrophosphate transferase (bh2366) domain"/>
    <property type="match status" value="1"/>
</dbReference>
<dbReference type="GO" id="GO:0006400">
    <property type="term" value="P:tRNA modification"/>
    <property type="evidence" value="ECO:0007669"/>
    <property type="project" value="TreeGrafter"/>
</dbReference>
<evidence type="ECO:0000259" key="17">
    <source>
        <dbReference type="Pfam" id="PF14543"/>
    </source>
</evidence>
<sequence>MSINHLQTFFLFILLQIVTSHPPRRFIMAFSTFMCQQTQPFLDFPSSGLKMDLFNPQRHKEKVVIVMGATGTGKSRLSIDLASRFPAEIINSDKMQVYKGLDIVTNKVTEEEQRGVPHHLLGILNPNADFTVTEFCDKASHMIESIVGQGRLPIIVGGSNSYIEALIDDDDFIFRSKYECCFLWVDVSMPLLHSFVSKRVDQMLEKGMIEEVRKMFNPNLDYSRGIRRAIGVPEFDLYFRSEQFLDKEQRAMLLQGAICHIKENTCKLACRQREKIYRLRNMKGWNMHRLDATEVFRKHGREADKAWEELVAGPSTVIVGQFLYNLATKLICYLIRAASDITSNSLPFQNQLTVPTTSSNPLPLAPPCASTTTTTKNSTNNNNNNKSLFHSHLAVTTPFLSQSAPTLHNPSLSTWTLAPTSSGSLVPLLNAFSAKENPPPKLSKNATVSCKSPTCFAAHTFLSSSDLCAISHCPLDYIETSDCSSFSCPPFYYAYGDGSLIARLYKDSLSVPTSSIPSMLLPNFTFGCAHTTLGEPIGVARFGPSLLSLPTQIATVSPQLGHRFSYCLVFHSFNQYRVHRPSPLILSRYDDKERKENSGIDGFDSVEFVYTSMLDNSSHPYFYNVGLKGIFVGKRNIVALEIVKQLDWSGNGGTVVDSGTTFTMLLASLYNSMVAEFWTFR</sequence>
<feature type="signal peptide" evidence="15">
    <location>
        <begin position="1"/>
        <end position="20"/>
    </location>
</feature>
<reference evidence="18" key="1">
    <citation type="submission" date="2020-03" db="EMBL/GenBank/DDBJ databases">
        <title>Castanea mollissima Vanexum genome sequencing.</title>
        <authorList>
            <person name="Staton M."/>
        </authorList>
    </citation>
    <scope>NUCLEOTIDE SEQUENCE</scope>
    <source>
        <tissue evidence="18">Leaf</tissue>
    </source>
</reference>
<feature type="domain" description="Xylanase inhibitor N-terminal" evidence="17">
    <location>
        <begin position="438"/>
        <end position="570"/>
    </location>
</feature>
<dbReference type="InterPro" id="IPR032799">
    <property type="entry name" value="TAXi_C"/>
</dbReference>
<dbReference type="GO" id="GO:0005524">
    <property type="term" value="F:ATP binding"/>
    <property type="evidence" value="ECO:0007669"/>
    <property type="project" value="UniProtKB-KW"/>
</dbReference>
<dbReference type="SUPFAM" id="SSF50630">
    <property type="entry name" value="Acid proteases"/>
    <property type="match status" value="1"/>
</dbReference>
<evidence type="ECO:0000256" key="12">
    <source>
        <dbReference type="ARBA" id="ARBA00052386"/>
    </source>
</evidence>
<comment type="function">
    <text evidence="13">Involved in cytokinin biosynthesis. Catalyzes the transfer of an isopentenyl group from dimethylallyl diphosphate (DMAPP) to ATP and ADP.</text>
</comment>
<dbReference type="SUPFAM" id="SSF52540">
    <property type="entry name" value="P-loop containing nucleoside triphosphate hydrolases"/>
    <property type="match status" value="1"/>
</dbReference>
<evidence type="ECO:0000256" key="8">
    <source>
        <dbReference type="ARBA" id="ARBA00022741"/>
    </source>
</evidence>
<dbReference type="GO" id="GO:0052381">
    <property type="term" value="F:tRNA dimethylallyltransferase activity"/>
    <property type="evidence" value="ECO:0007669"/>
    <property type="project" value="InterPro"/>
</dbReference>
<name>A0A8J4RMI3_9ROSI</name>
<dbReference type="OrthoDB" id="775260at2759"/>
<evidence type="ECO:0000256" key="14">
    <source>
        <dbReference type="ARBA" id="ARBA00066838"/>
    </source>
</evidence>
<keyword evidence="6" id="KW-0808">Transferase</keyword>
<comment type="subcellular location">
    <subcellularLocation>
        <location evidence="1">Plastid</location>
        <location evidence="1">Chloroplast</location>
    </subcellularLocation>
</comment>
<dbReference type="GO" id="GO:0009507">
    <property type="term" value="C:chloroplast"/>
    <property type="evidence" value="ECO:0007669"/>
    <property type="project" value="UniProtKB-SubCell"/>
</dbReference>
<dbReference type="InterPro" id="IPR039657">
    <property type="entry name" value="Dimethylallyltransferase"/>
</dbReference>
<evidence type="ECO:0000256" key="11">
    <source>
        <dbReference type="ARBA" id="ARBA00051744"/>
    </source>
</evidence>
<comment type="similarity">
    <text evidence="3">Belongs to the peptidase A1 family.</text>
</comment>
<evidence type="ECO:0000256" key="1">
    <source>
        <dbReference type="ARBA" id="ARBA00004229"/>
    </source>
</evidence>
<comment type="catalytic activity">
    <reaction evidence="12">
        <text>dimethylallyl diphosphate + ADP = N(6)-(dimethylallyl)adenosine 5'-diphosphate + diphosphate</text>
        <dbReference type="Rhea" id="RHEA:36327"/>
        <dbReference type="ChEBI" id="CHEBI:33019"/>
        <dbReference type="ChEBI" id="CHEBI:57623"/>
        <dbReference type="ChEBI" id="CHEBI:73533"/>
        <dbReference type="ChEBI" id="CHEBI:456216"/>
        <dbReference type="EC" id="2.5.1.112"/>
    </reaction>
</comment>
<dbReference type="Pfam" id="PF14543">
    <property type="entry name" value="TAXi_N"/>
    <property type="match status" value="1"/>
</dbReference>
<dbReference type="FunFam" id="3.40.50.300:FF:000816">
    <property type="entry name" value="Adenylate isopentenyltransferase 5, chloroplastic"/>
    <property type="match status" value="1"/>
</dbReference>
<accession>A0A8J4RMI3</accession>
<proteinExistence type="inferred from homology"/>
<dbReference type="HAMAP" id="MF_00185">
    <property type="entry name" value="IPP_trans"/>
    <property type="match status" value="1"/>
</dbReference>
<evidence type="ECO:0000256" key="4">
    <source>
        <dbReference type="ARBA" id="ARBA00022528"/>
    </source>
</evidence>
<evidence type="ECO:0000256" key="9">
    <source>
        <dbReference type="ARBA" id="ARBA00022840"/>
    </source>
</evidence>
<dbReference type="GO" id="GO:0009824">
    <property type="term" value="F:AMP dimethylallyltransferase activity"/>
    <property type="evidence" value="ECO:0007669"/>
    <property type="project" value="UniProtKB-ARBA"/>
</dbReference>
<comment type="caution">
    <text evidence="18">The sequence shown here is derived from an EMBL/GenBank/DDBJ whole genome shotgun (WGS) entry which is preliminary data.</text>
</comment>
<keyword evidence="8" id="KW-0547">Nucleotide-binding</keyword>
<gene>
    <name evidence="18" type="ORF">CMV_008494</name>
</gene>